<proteinExistence type="predicted"/>
<dbReference type="GO" id="GO:0043023">
    <property type="term" value="F:ribosomal large subunit binding"/>
    <property type="evidence" value="ECO:0007669"/>
    <property type="project" value="TreeGrafter"/>
</dbReference>
<keyword evidence="1" id="KW-0175">Coiled coil</keyword>
<dbReference type="GO" id="GO:0072344">
    <property type="term" value="P:rescue of stalled ribosome"/>
    <property type="evidence" value="ECO:0007669"/>
    <property type="project" value="TreeGrafter"/>
</dbReference>
<dbReference type="STRING" id="1603555.SU86_006515"/>
<dbReference type="KEGG" id="tah:SU86_006515"/>
<accession>A0A3G1B352</accession>
<evidence type="ECO:0000256" key="1">
    <source>
        <dbReference type="SAM" id="Coils"/>
    </source>
</evidence>
<dbReference type="GO" id="GO:1990112">
    <property type="term" value="C:RQC complex"/>
    <property type="evidence" value="ECO:0007669"/>
    <property type="project" value="TreeGrafter"/>
</dbReference>
<dbReference type="GeneID" id="24874203"/>
<dbReference type="AlphaFoldDB" id="A0A3G1B352"/>
<evidence type="ECO:0000313" key="3">
    <source>
        <dbReference type="EMBL" id="AJZ76080.1"/>
    </source>
</evidence>
<evidence type="ECO:0000259" key="2">
    <source>
        <dbReference type="Pfam" id="PF05670"/>
    </source>
</evidence>
<dbReference type="GO" id="GO:0000049">
    <property type="term" value="F:tRNA binding"/>
    <property type="evidence" value="ECO:0007669"/>
    <property type="project" value="TreeGrafter"/>
</dbReference>
<dbReference type="Pfam" id="PF05833">
    <property type="entry name" value="NFACT_N"/>
    <property type="match status" value="1"/>
</dbReference>
<dbReference type="NCBIfam" id="NF041120">
    <property type="entry name" value="RqcH_arch"/>
    <property type="match status" value="1"/>
</dbReference>
<dbReference type="OrthoDB" id="10943at2157"/>
<reference evidence="3 4" key="1">
    <citation type="journal article" date="2016" name="Sci. Rep.">
        <title>A novel ammonia-oxidizing archaeon from wastewater treatment plant: Its enrichment, physiological and genomic characteristics.</title>
        <authorList>
            <person name="Li Y."/>
            <person name="Ding K."/>
            <person name="Wen X."/>
            <person name="Zhang B."/>
            <person name="Shen B."/>
            <person name="Yang Y."/>
        </authorList>
    </citation>
    <scope>NUCLEOTIDE SEQUENCE [LARGE SCALE GENOMIC DNA]</scope>
    <source>
        <strain evidence="3 4">SAT1</strain>
    </source>
</reference>
<protein>
    <submittedName>
        <fullName evidence="3">RNA-binding protein</fullName>
    </submittedName>
</protein>
<dbReference type="InterPro" id="IPR008532">
    <property type="entry name" value="NFACT_RNA-bd"/>
</dbReference>
<feature type="coiled-coil region" evidence="1">
    <location>
        <begin position="392"/>
        <end position="419"/>
    </location>
</feature>
<feature type="domain" description="NFACT RNA-binding" evidence="2">
    <location>
        <begin position="434"/>
        <end position="543"/>
    </location>
</feature>
<organism evidence="3 4">
    <name type="scientific">Candidatus Nitrosotenuis cloacae</name>
    <dbReference type="NCBI Taxonomy" id="1603555"/>
    <lineage>
        <taxon>Archaea</taxon>
        <taxon>Nitrososphaerota</taxon>
        <taxon>Candidatus Nitrosotenuis</taxon>
    </lineage>
</organism>
<dbReference type="RefSeq" id="WP_048186720.1">
    <property type="nucleotide sequence ID" value="NZ_CP011097.1"/>
</dbReference>
<dbReference type="Gene3D" id="2.30.310.10">
    <property type="entry name" value="ibrinogen binding protein from staphylococcus aureus domain"/>
    <property type="match status" value="1"/>
</dbReference>
<dbReference type="PANTHER" id="PTHR15239">
    <property type="entry name" value="NUCLEAR EXPORT MEDIATOR FACTOR NEMF"/>
    <property type="match status" value="1"/>
</dbReference>
<sequence length="642" mass="71991">MGLAGIELAFLVKEISDQTSDYYVNNIYSINQNSILFKLHHPEKPDLFLVVSSIGIWFTGIKIEALEPNKLVKRLRDDLLRLKLNKIEQIGVERIAYLRFSGFDKEFVLICEFFGDGNILLCNKDLKVLALLHSIEVRHRELHVGSTYVPPPQKGLNIFDITPDNFAELKTVSTPIAKWFGRTFGLPTKYAEEILRTAKINSELNGQSITDDDISSIVSAAKTITGNVVSGNHTPVIVKSGENLDVYPVVVSIPDSEQESIPSFMEGLDKIFSKIILEKGKETRSGSLDKKIADLQSRIDEQGKAIISVKEKSEKISNVAKILFTFSSQGITSLTDPAATEILRTQSAELVKERGVPFLKINDEKIQIKPESSFPAIASTLYNEAKKQSSAIESIEALKRKNQKEIDKLKSQAQENKKAVFFTEFKKKEWFERYRWFFTSDGLLAIGGRDSSSNSAIIRKQLGKNDKVFHAEIFGSPFFVVKDIPESLPFDSLNEVAQATVCFSRAWREAMHGMSAYWINPDQVRKGAPSGQFLSRGSFVLEGHRNFIKANNLRLAVGILYHDERYLIMCGPPEPVKKICICYAVIEPGGSDITDTAKRLRVEFIKLQEDIAKQFDIDDFVRALPAGESHITETGNTKVESP</sequence>
<dbReference type="EMBL" id="CP011097">
    <property type="protein sequence ID" value="AJZ76080.1"/>
    <property type="molecule type" value="Genomic_DNA"/>
</dbReference>
<dbReference type="Proteomes" id="UP000266745">
    <property type="component" value="Chromosome"/>
</dbReference>
<name>A0A3G1B352_9ARCH</name>
<gene>
    <name evidence="3" type="ORF">SU86_006515</name>
</gene>
<evidence type="ECO:0000313" key="4">
    <source>
        <dbReference type="Proteomes" id="UP000266745"/>
    </source>
</evidence>
<dbReference type="Pfam" id="PF05670">
    <property type="entry name" value="NFACT-R_1"/>
    <property type="match status" value="1"/>
</dbReference>
<dbReference type="PANTHER" id="PTHR15239:SF6">
    <property type="entry name" value="RIBOSOME QUALITY CONTROL COMPLEX SUBUNIT NEMF"/>
    <property type="match status" value="1"/>
</dbReference>
<keyword evidence="4" id="KW-1185">Reference proteome</keyword>
<dbReference type="InterPro" id="IPR051608">
    <property type="entry name" value="RQC_Subunit_NEMF"/>
</dbReference>